<evidence type="ECO:0000313" key="4">
    <source>
        <dbReference type="Proteomes" id="UP001500359"/>
    </source>
</evidence>
<sequence>MGTEFKPSIEQQMLFRVPTARAFAAFIDPSITTKFWFSHSDGPLVEGKTVTWEWRPYRHSVAVNVVSIEPDKRIIIRWGDEIKNSIVEWNFEPRGDDATLVTVSNSDFAGFSADQLVPVAIDSMGGFSLVLANAKAYLEHGIQLNLIFDKAPDAIKN</sequence>
<protein>
    <submittedName>
        <fullName evidence="3">SRPBCC family protein</fullName>
    </submittedName>
</protein>
<dbReference type="SUPFAM" id="SSF55961">
    <property type="entry name" value="Bet v1-like"/>
    <property type="match status" value="1"/>
</dbReference>
<comment type="similarity">
    <text evidence="1">Belongs to the AHA1 family.</text>
</comment>
<feature type="domain" description="Activator of Hsp90 ATPase homologue 1/2-like C-terminal" evidence="2">
    <location>
        <begin position="17"/>
        <end position="138"/>
    </location>
</feature>
<dbReference type="EMBL" id="BAAAFD010000002">
    <property type="protein sequence ID" value="GAA0855240.1"/>
    <property type="molecule type" value="Genomic_DNA"/>
</dbReference>
<keyword evidence="4" id="KW-1185">Reference proteome</keyword>
<dbReference type="Pfam" id="PF08327">
    <property type="entry name" value="AHSA1"/>
    <property type="match status" value="1"/>
</dbReference>
<comment type="caution">
    <text evidence="3">The sequence shown here is derived from an EMBL/GenBank/DDBJ whole genome shotgun (WGS) entry which is preliminary data.</text>
</comment>
<dbReference type="Proteomes" id="UP001500359">
    <property type="component" value="Unassembled WGS sequence"/>
</dbReference>
<dbReference type="InterPro" id="IPR013538">
    <property type="entry name" value="ASHA1/2-like_C"/>
</dbReference>
<accession>A0ABP3WTB0</accession>
<dbReference type="CDD" id="cd08901">
    <property type="entry name" value="SRPBCC_CalC_Aha1-like_8"/>
    <property type="match status" value="1"/>
</dbReference>
<proteinExistence type="inferred from homology"/>
<dbReference type="Gene3D" id="3.30.530.20">
    <property type="match status" value="1"/>
</dbReference>
<evidence type="ECO:0000313" key="3">
    <source>
        <dbReference type="EMBL" id="GAA0855240.1"/>
    </source>
</evidence>
<dbReference type="RefSeq" id="WP_343857948.1">
    <property type="nucleotide sequence ID" value="NZ_BAAAFD010000002.1"/>
</dbReference>
<evidence type="ECO:0000256" key="1">
    <source>
        <dbReference type="ARBA" id="ARBA00006817"/>
    </source>
</evidence>
<dbReference type="InterPro" id="IPR023393">
    <property type="entry name" value="START-like_dom_sf"/>
</dbReference>
<evidence type="ECO:0000259" key="2">
    <source>
        <dbReference type="Pfam" id="PF08327"/>
    </source>
</evidence>
<reference evidence="4" key="1">
    <citation type="journal article" date="2019" name="Int. J. Syst. Evol. Microbiol.">
        <title>The Global Catalogue of Microorganisms (GCM) 10K type strain sequencing project: providing services to taxonomists for standard genome sequencing and annotation.</title>
        <authorList>
            <consortium name="The Broad Institute Genomics Platform"/>
            <consortium name="The Broad Institute Genome Sequencing Center for Infectious Disease"/>
            <person name="Wu L."/>
            <person name="Ma J."/>
        </authorList>
    </citation>
    <scope>NUCLEOTIDE SEQUENCE [LARGE SCALE GENOMIC DNA]</scope>
    <source>
        <strain evidence="4">JCM 15896</strain>
    </source>
</reference>
<gene>
    <name evidence="3" type="ORF">GCM10009114_13790</name>
</gene>
<organism evidence="3 4">
    <name type="scientific">Aliiglaciecola litoralis</name>
    <dbReference type="NCBI Taxonomy" id="582857"/>
    <lineage>
        <taxon>Bacteria</taxon>
        <taxon>Pseudomonadati</taxon>
        <taxon>Pseudomonadota</taxon>
        <taxon>Gammaproteobacteria</taxon>
        <taxon>Alteromonadales</taxon>
        <taxon>Alteromonadaceae</taxon>
        <taxon>Aliiglaciecola</taxon>
    </lineage>
</organism>
<name>A0ABP3WTB0_9ALTE</name>